<evidence type="ECO:0000313" key="2">
    <source>
        <dbReference type="EMBL" id="CAA7035443.1"/>
    </source>
</evidence>
<accession>A0A6D2JEV0</accession>
<evidence type="ECO:0000313" key="3">
    <source>
        <dbReference type="Proteomes" id="UP000467841"/>
    </source>
</evidence>
<dbReference type="EMBL" id="CACVBM020001158">
    <property type="protein sequence ID" value="CAA7035443.1"/>
    <property type="molecule type" value="Genomic_DNA"/>
</dbReference>
<keyword evidence="3" id="KW-1185">Reference proteome</keyword>
<comment type="caution">
    <text evidence="2">The sequence shown here is derived from an EMBL/GenBank/DDBJ whole genome shotgun (WGS) entry which is preliminary data.</text>
</comment>
<gene>
    <name evidence="2" type="ORF">MERR_LOCUS22678</name>
</gene>
<feature type="region of interest" description="Disordered" evidence="1">
    <location>
        <begin position="46"/>
        <end position="149"/>
    </location>
</feature>
<evidence type="ECO:0000256" key="1">
    <source>
        <dbReference type="SAM" id="MobiDB-lite"/>
    </source>
</evidence>
<dbReference type="AlphaFoldDB" id="A0A6D2JEV0"/>
<protein>
    <submittedName>
        <fullName evidence="2">Uncharacterized protein</fullName>
    </submittedName>
</protein>
<name>A0A6D2JEV0_9BRAS</name>
<sequence>MDFIKTGSLRARIELTFQRKWNGLIWISRKGVIAEIVKTVQAALSKNRGQAVQSGRPRNERSAVGQNQIRPSNVLAKVQSIRPTAHHDPGSNDPRSATPRTIHEVPRTTMPREPGSNALRPRDLTHVPRPMAPSEPGSHIPRPAEKASI</sequence>
<proteinExistence type="predicted"/>
<organism evidence="2 3">
    <name type="scientific">Microthlaspi erraticum</name>
    <dbReference type="NCBI Taxonomy" id="1685480"/>
    <lineage>
        <taxon>Eukaryota</taxon>
        <taxon>Viridiplantae</taxon>
        <taxon>Streptophyta</taxon>
        <taxon>Embryophyta</taxon>
        <taxon>Tracheophyta</taxon>
        <taxon>Spermatophyta</taxon>
        <taxon>Magnoliopsida</taxon>
        <taxon>eudicotyledons</taxon>
        <taxon>Gunneridae</taxon>
        <taxon>Pentapetalae</taxon>
        <taxon>rosids</taxon>
        <taxon>malvids</taxon>
        <taxon>Brassicales</taxon>
        <taxon>Brassicaceae</taxon>
        <taxon>Coluteocarpeae</taxon>
        <taxon>Microthlaspi</taxon>
    </lineage>
</organism>
<dbReference type="Proteomes" id="UP000467841">
    <property type="component" value="Unassembled WGS sequence"/>
</dbReference>
<reference evidence="2" key="1">
    <citation type="submission" date="2020-01" db="EMBL/GenBank/DDBJ databases">
        <authorList>
            <person name="Mishra B."/>
        </authorList>
    </citation>
    <scope>NUCLEOTIDE SEQUENCE [LARGE SCALE GENOMIC DNA]</scope>
</reference>